<evidence type="ECO:0000313" key="2">
    <source>
        <dbReference type="EMBL" id="KAL1523841.1"/>
    </source>
</evidence>
<keyword evidence="3" id="KW-1185">Reference proteome</keyword>
<gene>
    <name evidence="2" type="ORF">AB1Y20_018762</name>
</gene>
<protein>
    <recommendedName>
        <fullName evidence="4">Chromo domain-containing protein</fullName>
    </recommendedName>
</protein>
<comment type="caution">
    <text evidence="2">The sequence shown here is derived from an EMBL/GenBank/DDBJ whole genome shotgun (WGS) entry which is preliminary data.</text>
</comment>
<dbReference type="CDD" id="cd00024">
    <property type="entry name" value="CD_CSD"/>
    <property type="match status" value="1"/>
</dbReference>
<name>A0AB34JR23_PRYPA</name>
<accession>A0AB34JR23</accession>
<feature type="compositionally biased region" description="Low complexity" evidence="1">
    <location>
        <begin position="87"/>
        <end position="97"/>
    </location>
</feature>
<feature type="compositionally biased region" description="Acidic residues" evidence="1">
    <location>
        <begin position="112"/>
        <end position="121"/>
    </location>
</feature>
<dbReference type="EMBL" id="JBGBPQ010000005">
    <property type="protein sequence ID" value="KAL1523841.1"/>
    <property type="molecule type" value="Genomic_DNA"/>
</dbReference>
<evidence type="ECO:0000313" key="3">
    <source>
        <dbReference type="Proteomes" id="UP001515480"/>
    </source>
</evidence>
<dbReference type="AlphaFoldDB" id="A0AB34JR23"/>
<dbReference type="Proteomes" id="UP001515480">
    <property type="component" value="Unassembled WGS sequence"/>
</dbReference>
<feature type="compositionally biased region" description="Basic residues" evidence="1">
    <location>
        <begin position="62"/>
        <end position="71"/>
    </location>
</feature>
<reference evidence="2 3" key="1">
    <citation type="journal article" date="2024" name="Science">
        <title>Giant polyketide synthase enzymes in the biosynthesis of giant marine polyether toxins.</title>
        <authorList>
            <person name="Fallon T.R."/>
            <person name="Shende V.V."/>
            <person name="Wierzbicki I.H."/>
            <person name="Pendleton A.L."/>
            <person name="Watervoot N.F."/>
            <person name="Auber R.P."/>
            <person name="Gonzalez D.J."/>
            <person name="Wisecaver J.H."/>
            <person name="Moore B.S."/>
        </authorList>
    </citation>
    <scope>NUCLEOTIDE SEQUENCE [LARGE SCALE GENOMIC DNA]</scope>
    <source>
        <strain evidence="2 3">12B1</strain>
    </source>
</reference>
<evidence type="ECO:0000256" key="1">
    <source>
        <dbReference type="SAM" id="MobiDB-lite"/>
    </source>
</evidence>
<evidence type="ECO:0008006" key="4">
    <source>
        <dbReference type="Google" id="ProtNLM"/>
    </source>
</evidence>
<dbReference type="SUPFAM" id="SSF54160">
    <property type="entry name" value="Chromo domain-like"/>
    <property type="match status" value="1"/>
</dbReference>
<organism evidence="2 3">
    <name type="scientific">Prymnesium parvum</name>
    <name type="common">Toxic golden alga</name>
    <dbReference type="NCBI Taxonomy" id="97485"/>
    <lineage>
        <taxon>Eukaryota</taxon>
        <taxon>Haptista</taxon>
        <taxon>Haptophyta</taxon>
        <taxon>Prymnesiophyceae</taxon>
        <taxon>Prymnesiales</taxon>
        <taxon>Prymnesiaceae</taxon>
        <taxon>Prymnesium</taxon>
    </lineage>
</organism>
<sequence length="277" mass="28870">MSAERRASSRQRFRPLDFWANERVVYQPTLEGPVIAGVITQQGVETLHADVPAATSAGRVDRTRHVKKRASATRGASKAGSARRSRASGGSSQRGVSTTHESDEEKSTGDASDGDGSDGDGSDGAGANGDASDGDGSDGPTSKVAGSDGDDAIACAPLSEVGAHRSSSVQHASIGAEAEPHAGRESSCCCHEGSAPSTCRILACRRWGRSWQYHVFWEGSQEARWKNVDEVPVDAIDAFLHGNKSTTAPSQSAGSSIQIMLPPRKRKTVGAAGIDVD</sequence>
<proteinExistence type="predicted"/>
<feature type="region of interest" description="Disordered" evidence="1">
    <location>
        <begin position="55"/>
        <end position="152"/>
    </location>
</feature>
<dbReference type="InterPro" id="IPR016197">
    <property type="entry name" value="Chromo-like_dom_sf"/>
</dbReference>